<protein>
    <submittedName>
        <fullName evidence="7">ABC transporter permease subunit</fullName>
    </submittedName>
</protein>
<dbReference type="InterPro" id="IPR035906">
    <property type="entry name" value="MetI-like_sf"/>
</dbReference>
<keyword evidence="8" id="KW-1185">Reference proteome</keyword>
<dbReference type="PANTHER" id="PTHR43759">
    <property type="entry name" value="TREHALOSE TRANSPORT SYSTEM PERMEASE PROTEIN SUGA"/>
    <property type="match status" value="1"/>
</dbReference>
<proteinExistence type="inferred from homology"/>
<dbReference type="Proteomes" id="UP001320715">
    <property type="component" value="Unassembled WGS sequence"/>
</dbReference>
<dbReference type="PROSITE" id="PS50928">
    <property type="entry name" value="ABC_TM1"/>
    <property type="match status" value="1"/>
</dbReference>
<evidence type="ECO:0000256" key="4">
    <source>
        <dbReference type="ARBA" id="ARBA00023136"/>
    </source>
</evidence>
<reference evidence="7 8" key="1">
    <citation type="submission" date="2020-01" db="EMBL/GenBank/DDBJ databases">
        <title>Genomes of bacteria type strains.</title>
        <authorList>
            <person name="Chen J."/>
            <person name="Zhu S."/>
            <person name="Yang J."/>
        </authorList>
    </citation>
    <scope>NUCLEOTIDE SEQUENCE [LARGE SCALE GENOMIC DNA]</scope>
    <source>
        <strain evidence="7 8">DSM 16655</strain>
    </source>
</reference>
<keyword evidence="3 5" id="KW-1133">Transmembrane helix</keyword>
<evidence type="ECO:0000313" key="7">
    <source>
        <dbReference type="EMBL" id="MCO6406586.1"/>
    </source>
</evidence>
<dbReference type="InterPro" id="IPR000515">
    <property type="entry name" value="MetI-like"/>
</dbReference>
<evidence type="ECO:0000256" key="2">
    <source>
        <dbReference type="ARBA" id="ARBA00022692"/>
    </source>
</evidence>
<evidence type="ECO:0000256" key="3">
    <source>
        <dbReference type="ARBA" id="ARBA00022989"/>
    </source>
</evidence>
<feature type="transmembrane region" description="Helical" evidence="5">
    <location>
        <begin position="67"/>
        <end position="89"/>
    </location>
</feature>
<dbReference type="PANTHER" id="PTHR43759:SF1">
    <property type="entry name" value="GLUCOSE IMPORT SYSTEM PERMEASE PROTEIN GLCT"/>
    <property type="match status" value="1"/>
</dbReference>
<comment type="similarity">
    <text evidence="5">Belongs to the binding-protein-dependent transport system permease family.</text>
</comment>
<feature type="transmembrane region" description="Helical" evidence="5">
    <location>
        <begin position="158"/>
        <end position="180"/>
    </location>
</feature>
<comment type="subcellular location">
    <subcellularLocation>
        <location evidence="1 5">Cell membrane</location>
        <topology evidence="1 5">Multi-pass membrane protein</topology>
    </subcellularLocation>
</comment>
<dbReference type="Pfam" id="PF00528">
    <property type="entry name" value="BPD_transp_1"/>
    <property type="match status" value="1"/>
</dbReference>
<comment type="caution">
    <text evidence="7">The sequence shown here is derived from an EMBL/GenBank/DDBJ whole genome shotgun (WGS) entry which is preliminary data.</text>
</comment>
<dbReference type="SUPFAM" id="SSF161098">
    <property type="entry name" value="MetI-like"/>
    <property type="match status" value="1"/>
</dbReference>
<keyword evidence="4 5" id="KW-0472">Membrane</keyword>
<organism evidence="7 8">
    <name type="scientific">Hoeflea alexandrii</name>
    <dbReference type="NCBI Taxonomy" id="288436"/>
    <lineage>
        <taxon>Bacteria</taxon>
        <taxon>Pseudomonadati</taxon>
        <taxon>Pseudomonadota</taxon>
        <taxon>Alphaproteobacteria</taxon>
        <taxon>Hyphomicrobiales</taxon>
        <taxon>Rhizobiaceae</taxon>
        <taxon>Hoeflea</taxon>
    </lineage>
</organism>
<sequence>MDSNSAWWLLLPALLVLAFVGVLPLLTIFNYSFFDIFTLEDRYWVGTEWYREILASERFLHSLGRSLLFSAIVLSIQIPLGVYIALLLPREGRVKTAILMVLALPLMVPWNTVPSMWVSFMDEQSGFGGQAVSLLGFDFDYKFNAVHTWILLVAMDTWHWIGLVVILCYSGLSTISPAYYQAAAIDGASRLQVFRYVELPKMSGVLMMAVLLRFMDSFMIYTEAFRVNAGGPNHATSFLSLDLGEEIAAFDYGPAAARSIIYFVIILTVAWAFKTIMNIRQGESRRVGA</sequence>
<dbReference type="Gene3D" id="1.10.3720.10">
    <property type="entry name" value="MetI-like"/>
    <property type="match status" value="1"/>
</dbReference>
<feature type="transmembrane region" description="Helical" evidence="5">
    <location>
        <begin position="260"/>
        <end position="277"/>
    </location>
</feature>
<dbReference type="CDD" id="cd06261">
    <property type="entry name" value="TM_PBP2"/>
    <property type="match status" value="1"/>
</dbReference>
<gene>
    <name evidence="7" type="ORF">GTW23_00250</name>
</gene>
<name>A0ABT1CK57_9HYPH</name>
<feature type="transmembrane region" description="Helical" evidence="5">
    <location>
        <begin position="7"/>
        <end position="34"/>
    </location>
</feature>
<dbReference type="InterPro" id="IPR052730">
    <property type="entry name" value="Sugar_ABC_transporter"/>
</dbReference>
<accession>A0ABT1CK57</accession>
<keyword evidence="5" id="KW-0813">Transport</keyword>
<evidence type="ECO:0000256" key="5">
    <source>
        <dbReference type="RuleBase" id="RU363032"/>
    </source>
</evidence>
<evidence type="ECO:0000259" key="6">
    <source>
        <dbReference type="PROSITE" id="PS50928"/>
    </source>
</evidence>
<keyword evidence="2 5" id="KW-0812">Transmembrane</keyword>
<feature type="transmembrane region" description="Helical" evidence="5">
    <location>
        <begin position="96"/>
        <end position="113"/>
    </location>
</feature>
<feature type="transmembrane region" description="Helical" evidence="5">
    <location>
        <begin position="201"/>
        <end position="221"/>
    </location>
</feature>
<dbReference type="EMBL" id="JAAAML010000001">
    <property type="protein sequence ID" value="MCO6406586.1"/>
    <property type="molecule type" value="Genomic_DNA"/>
</dbReference>
<feature type="domain" description="ABC transmembrane type-1" evidence="6">
    <location>
        <begin position="63"/>
        <end position="273"/>
    </location>
</feature>
<evidence type="ECO:0000313" key="8">
    <source>
        <dbReference type="Proteomes" id="UP001320715"/>
    </source>
</evidence>
<evidence type="ECO:0000256" key="1">
    <source>
        <dbReference type="ARBA" id="ARBA00004651"/>
    </source>
</evidence>